<feature type="region of interest" description="Disordered" evidence="1">
    <location>
        <begin position="1"/>
        <end position="38"/>
    </location>
</feature>
<name>A0AAV7JEV0_9METZ</name>
<dbReference type="Proteomes" id="UP001165289">
    <property type="component" value="Unassembled WGS sequence"/>
</dbReference>
<gene>
    <name evidence="2" type="ORF">LOD99_12309</name>
</gene>
<feature type="compositionally biased region" description="Polar residues" evidence="1">
    <location>
        <begin position="76"/>
        <end position="103"/>
    </location>
</feature>
<sequence>MRSSTSHTKHSDTGGSSQPVLARPWSRPTSSKNSNREDISFFTVSVRYGGSEISASNFSEMLPNKMAMMRAAASGKQESSSFVSLSTKSRKSSNASHSVPSMA</sequence>
<keyword evidence="3" id="KW-1185">Reference proteome</keyword>
<evidence type="ECO:0000313" key="2">
    <source>
        <dbReference type="EMBL" id="KAI6647312.1"/>
    </source>
</evidence>
<reference evidence="2 3" key="1">
    <citation type="journal article" date="2023" name="BMC Biol.">
        <title>The compact genome of the sponge Oopsacas minuta (Hexactinellida) is lacking key metazoan core genes.</title>
        <authorList>
            <person name="Santini S."/>
            <person name="Schenkelaars Q."/>
            <person name="Jourda C."/>
            <person name="Duchesne M."/>
            <person name="Belahbib H."/>
            <person name="Rocher C."/>
            <person name="Selva M."/>
            <person name="Riesgo A."/>
            <person name="Vervoort M."/>
            <person name="Leys S.P."/>
            <person name="Kodjabachian L."/>
            <person name="Le Bivic A."/>
            <person name="Borchiellini C."/>
            <person name="Claverie J.M."/>
            <person name="Renard E."/>
        </authorList>
    </citation>
    <scope>NUCLEOTIDE SEQUENCE [LARGE SCALE GENOMIC DNA]</scope>
    <source>
        <strain evidence="2">SPO-2</strain>
    </source>
</reference>
<protein>
    <submittedName>
        <fullName evidence="2">Uncharacterized protein</fullName>
    </submittedName>
</protein>
<organism evidence="2 3">
    <name type="scientific">Oopsacas minuta</name>
    <dbReference type="NCBI Taxonomy" id="111878"/>
    <lineage>
        <taxon>Eukaryota</taxon>
        <taxon>Metazoa</taxon>
        <taxon>Porifera</taxon>
        <taxon>Hexactinellida</taxon>
        <taxon>Hexasterophora</taxon>
        <taxon>Lyssacinosida</taxon>
        <taxon>Leucopsacidae</taxon>
        <taxon>Oopsacas</taxon>
    </lineage>
</organism>
<dbReference type="AlphaFoldDB" id="A0AAV7JEV0"/>
<feature type="region of interest" description="Disordered" evidence="1">
    <location>
        <begin position="69"/>
        <end position="103"/>
    </location>
</feature>
<accession>A0AAV7JEV0</accession>
<comment type="caution">
    <text evidence="2">The sequence shown here is derived from an EMBL/GenBank/DDBJ whole genome shotgun (WGS) entry which is preliminary data.</text>
</comment>
<evidence type="ECO:0000313" key="3">
    <source>
        <dbReference type="Proteomes" id="UP001165289"/>
    </source>
</evidence>
<evidence type="ECO:0000256" key="1">
    <source>
        <dbReference type="SAM" id="MobiDB-lite"/>
    </source>
</evidence>
<dbReference type="EMBL" id="JAKMXF010000343">
    <property type="protein sequence ID" value="KAI6647312.1"/>
    <property type="molecule type" value="Genomic_DNA"/>
</dbReference>
<proteinExistence type="predicted"/>